<dbReference type="PATRIC" id="fig|68170.10.peg.5791"/>
<proteinExistence type="predicted"/>
<feature type="signal peptide" evidence="1">
    <location>
        <begin position="1"/>
        <end position="28"/>
    </location>
</feature>
<dbReference type="OrthoDB" id="3700842at2"/>
<evidence type="ECO:0000256" key="1">
    <source>
        <dbReference type="SAM" id="SignalP"/>
    </source>
</evidence>
<organism evidence="2 3">
    <name type="scientific">Lentzea aerocolonigenes</name>
    <name type="common">Lechevalieria aerocolonigenes</name>
    <name type="synonym">Saccharothrix aerocolonigenes</name>
    <dbReference type="NCBI Taxonomy" id="68170"/>
    <lineage>
        <taxon>Bacteria</taxon>
        <taxon>Bacillati</taxon>
        <taxon>Actinomycetota</taxon>
        <taxon>Actinomycetes</taxon>
        <taxon>Pseudonocardiales</taxon>
        <taxon>Pseudonocardiaceae</taxon>
        <taxon>Lentzea</taxon>
    </lineage>
</organism>
<evidence type="ECO:0008006" key="4">
    <source>
        <dbReference type="Google" id="ProtNLM"/>
    </source>
</evidence>
<evidence type="ECO:0000313" key="3">
    <source>
        <dbReference type="Proteomes" id="UP000033393"/>
    </source>
</evidence>
<keyword evidence="3" id="KW-1185">Reference proteome</keyword>
<comment type="caution">
    <text evidence="2">The sequence shown here is derived from an EMBL/GenBank/DDBJ whole genome shotgun (WGS) entry which is preliminary data.</text>
</comment>
<dbReference type="Proteomes" id="UP000033393">
    <property type="component" value="Unassembled WGS sequence"/>
</dbReference>
<dbReference type="EMBL" id="JYJG01000155">
    <property type="protein sequence ID" value="KJK46754.1"/>
    <property type="molecule type" value="Genomic_DNA"/>
</dbReference>
<protein>
    <recommendedName>
        <fullName evidence="4">Secreted protein</fullName>
    </recommendedName>
</protein>
<sequence length="86" mass="9114">MKFVKMVSAVAVACAALVAPVAAGVAVAADDVSVLVWRVVDGPYANTPDGLQTCKDDAFQYHIAHGWQTGCLLDADSNQYFVWANV</sequence>
<reference evidence="2 3" key="1">
    <citation type="submission" date="2015-02" db="EMBL/GenBank/DDBJ databases">
        <authorList>
            <person name="Ju K.-S."/>
            <person name="Doroghazi J.R."/>
            <person name="Metcalf W."/>
        </authorList>
    </citation>
    <scope>NUCLEOTIDE SEQUENCE [LARGE SCALE GENOMIC DNA]</scope>
    <source>
        <strain evidence="2 3">NRRL B-16140</strain>
    </source>
</reference>
<evidence type="ECO:0000313" key="2">
    <source>
        <dbReference type="EMBL" id="KJK46754.1"/>
    </source>
</evidence>
<dbReference type="RefSeq" id="WP_045313623.1">
    <property type="nucleotide sequence ID" value="NZ_JYJG01000155.1"/>
</dbReference>
<dbReference type="AlphaFoldDB" id="A0A0F0GTF1"/>
<gene>
    <name evidence="2" type="ORF">UK23_22755</name>
</gene>
<accession>A0A0F0GTF1</accession>
<feature type="chain" id="PRO_5002441243" description="Secreted protein" evidence="1">
    <location>
        <begin position="29"/>
        <end position="86"/>
    </location>
</feature>
<name>A0A0F0GTF1_LENAE</name>
<keyword evidence="1" id="KW-0732">Signal</keyword>